<evidence type="ECO:0000259" key="2">
    <source>
        <dbReference type="Pfam" id="PF00710"/>
    </source>
</evidence>
<dbReference type="EC" id="3.5.1.1" evidence="3"/>
<dbReference type="InterPro" id="IPR006034">
    <property type="entry name" value="Asparaginase/glutaminase-like"/>
</dbReference>
<name>A0A485JEC0_ECOLX</name>
<gene>
    <name evidence="3" type="primary">ansA_3</name>
    <name evidence="3" type="ORF">NCTC10974_02551</name>
</gene>
<dbReference type="SUPFAM" id="SSF53774">
    <property type="entry name" value="Glutaminase/Asparaginase"/>
    <property type="match status" value="1"/>
</dbReference>
<keyword evidence="3" id="KW-0378">Hydrolase</keyword>
<dbReference type="PANTHER" id="PTHR11707:SF28">
    <property type="entry name" value="60 KDA LYSOPHOSPHOLIPASE"/>
    <property type="match status" value="1"/>
</dbReference>
<sequence length="47" mass="5394">MTPEDWQHIAEDIKAHYDDYDGFVILHGTDTMAYTALCAVVHARESR</sequence>
<evidence type="ECO:0000256" key="1">
    <source>
        <dbReference type="PROSITE-ProRule" id="PRU10100"/>
    </source>
</evidence>
<dbReference type="PIRSF" id="PIRSF001220">
    <property type="entry name" value="L-ASNase_gatD"/>
    <property type="match status" value="1"/>
</dbReference>
<dbReference type="InterPro" id="IPR036152">
    <property type="entry name" value="Asp/glu_Ase-like_sf"/>
</dbReference>
<dbReference type="EMBL" id="CAADJZ010000001">
    <property type="protein sequence ID" value="VFT69036.1"/>
    <property type="molecule type" value="Genomic_DNA"/>
</dbReference>
<feature type="active site" evidence="1">
    <location>
        <position position="29"/>
    </location>
</feature>
<dbReference type="GO" id="GO:0005829">
    <property type="term" value="C:cytosol"/>
    <property type="evidence" value="ECO:0007669"/>
    <property type="project" value="TreeGrafter"/>
</dbReference>
<reference evidence="3 4" key="1">
    <citation type="submission" date="2019-03" db="EMBL/GenBank/DDBJ databases">
        <authorList>
            <consortium name="Pathogen Informatics"/>
        </authorList>
    </citation>
    <scope>NUCLEOTIDE SEQUENCE [LARGE SCALE GENOMIC DNA]</scope>
    <source>
        <strain evidence="3 4">NCTC10974</strain>
    </source>
</reference>
<dbReference type="GO" id="GO:0004067">
    <property type="term" value="F:asparaginase activity"/>
    <property type="evidence" value="ECO:0007669"/>
    <property type="project" value="UniProtKB-UniRule"/>
</dbReference>
<accession>A0A485JEC0</accession>
<feature type="domain" description="L-asparaginase N-terminal" evidence="2">
    <location>
        <begin position="1"/>
        <end position="38"/>
    </location>
</feature>
<organism evidence="3 4">
    <name type="scientific">Escherichia coli</name>
    <dbReference type="NCBI Taxonomy" id="562"/>
    <lineage>
        <taxon>Bacteria</taxon>
        <taxon>Pseudomonadati</taxon>
        <taxon>Pseudomonadota</taxon>
        <taxon>Gammaproteobacteria</taxon>
        <taxon>Enterobacterales</taxon>
        <taxon>Enterobacteriaceae</taxon>
        <taxon>Escherichia</taxon>
    </lineage>
</organism>
<dbReference type="Pfam" id="PF00710">
    <property type="entry name" value="Asparaginase"/>
    <property type="match status" value="1"/>
</dbReference>
<dbReference type="AlphaFoldDB" id="A0A485JEC0"/>
<protein>
    <submittedName>
        <fullName evidence="3">L-Asparaginase I</fullName>
        <ecNumber evidence="3">3.5.1.1</ecNumber>
    </submittedName>
</protein>
<proteinExistence type="predicted"/>
<dbReference type="PANTHER" id="PTHR11707">
    <property type="entry name" value="L-ASPARAGINASE"/>
    <property type="match status" value="1"/>
</dbReference>
<dbReference type="Gene3D" id="3.40.50.1170">
    <property type="entry name" value="L-asparaginase, N-terminal domain"/>
    <property type="match status" value="1"/>
</dbReference>
<dbReference type="PROSITE" id="PS51732">
    <property type="entry name" value="ASN_GLN_ASE_3"/>
    <property type="match status" value="1"/>
</dbReference>
<dbReference type="InterPro" id="IPR037152">
    <property type="entry name" value="L-asparaginase_N_sf"/>
</dbReference>
<dbReference type="InterPro" id="IPR027474">
    <property type="entry name" value="L-asparaginase_N"/>
</dbReference>
<evidence type="ECO:0000313" key="3">
    <source>
        <dbReference type="EMBL" id="VFT69036.1"/>
    </source>
</evidence>
<dbReference type="Proteomes" id="UP000358010">
    <property type="component" value="Unassembled WGS sequence"/>
</dbReference>
<dbReference type="InterPro" id="IPR027475">
    <property type="entry name" value="Asparaginase/glutaminase_AS2"/>
</dbReference>
<dbReference type="PROSITE" id="PS00917">
    <property type="entry name" value="ASN_GLN_ASE_2"/>
    <property type="match status" value="1"/>
</dbReference>
<dbReference type="PIRSF" id="PIRSF500176">
    <property type="entry name" value="L_ASNase"/>
    <property type="match status" value="1"/>
</dbReference>
<evidence type="ECO:0000313" key="4">
    <source>
        <dbReference type="Proteomes" id="UP000358010"/>
    </source>
</evidence>